<dbReference type="SUPFAM" id="SSF46785">
    <property type="entry name" value="Winged helix' DNA-binding domain"/>
    <property type="match status" value="1"/>
</dbReference>
<evidence type="ECO:0000313" key="2">
    <source>
        <dbReference type="Proteomes" id="UP000050360"/>
    </source>
</evidence>
<proteinExistence type="predicted"/>
<reference evidence="1 2" key="1">
    <citation type="submission" date="2015-09" db="EMBL/GenBank/DDBJ databases">
        <title>A metagenomics-based metabolic model of nitrate-dependent anaerobic oxidation of methane by Methanoperedens-like archaea.</title>
        <authorList>
            <person name="Arshad A."/>
            <person name="Speth D.R."/>
            <person name="De Graaf R.M."/>
            <person name="Op Den Camp H.J."/>
            <person name="Jetten M.S."/>
            <person name="Welte C.U."/>
        </authorList>
    </citation>
    <scope>NUCLEOTIDE SEQUENCE [LARGE SCALE GENOMIC DNA]</scope>
</reference>
<evidence type="ECO:0000313" key="1">
    <source>
        <dbReference type="EMBL" id="KPQ44711.1"/>
    </source>
</evidence>
<dbReference type="AlphaFoldDB" id="A0A0P7ZI61"/>
<name>A0A0P7ZI61_9EURY</name>
<comment type="caution">
    <text evidence="1">The sequence shown here is derived from an EMBL/GenBank/DDBJ whole genome shotgun (WGS) entry which is preliminary data.</text>
</comment>
<keyword evidence="1" id="KW-0067">ATP-binding</keyword>
<dbReference type="InterPro" id="IPR036388">
    <property type="entry name" value="WH-like_DNA-bd_sf"/>
</dbReference>
<dbReference type="InterPro" id="IPR036390">
    <property type="entry name" value="WH_DNA-bd_sf"/>
</dbReference>
<dbReference type="EMBL" id="LKCM01000061">
    <property type="protein sequence ID" value="KPQ44711.1"/>
    <property type="molecule type" value="Genomic_DNA"/>
</dbReference>
<keyword evidence="1" id="KW-0547">Nucleotide-binding</keyword>
<dbReference type="Gene3D" id="1.10.10.10">
    <property type="entry name" value="Winged helix-like DNA-binding domain superfamily/Winged helix DNA-binding domain"/>
    <property type="match status" value="1"/>
</dbReference>
<dbReference type="CDD" id="cd00090">
    <property type="entry name" value="HTH_ARSR"/>
    <property type="match status" value="1"/>
</dbReference>
<gene>
    <name evidence="1" type="primary">recG_1</name>
    <name evidence="1" type="ORF">MPEBLZ_00676</name>
</gene>
<accession>A0A0P7ZI61</accession>
<dbReference type="GO" id="GO:0004386">
    <property type="term" value="F:helicase activity"/>
    <property type="evidence" value="ECO:0007669"/>
    <property type="project" value="UniProtKB-KW"/>
</dbReference>
<dbReference type="Pfam" id="PF13412">
    <property type="entry name" value="HTH_24"/>
    <property type="match status" value="1"/>
</dbReference>
<dbReference type="InterPro" id="IPR011991">
    <property type="entry name" value="ArsR-like_HTH"/>
</dbReference>
<keyword evidence="1" id="KW-0378">Hydrolase</keyword>
<keyword evidence="1" id="KW-0347">Helicase</keyword>
<organism evidence="1 2">
    <name type="scientific">Candidatus Methanoperedens nitratireducens</name>
    <dbReference type="NCBI Taxonomy" id="1392998"/>
    <lineage>
        <taxon>Archaea</taxon>
        <taxon>Methanobacteriati</taxon>
        <taxon>Methanobacteriota</taxon>
        <taxon>Stenosarchaea group</taxon>
        <taxon>Methanomicrobia</taxon>
        <taxon>Methanosarcinales</taxon>
        <taxon>ANME-2 cluster</taxon>
        <taxon>Candidatus Methanoperedentaceae</taxon>
        <taxon>Candidatus Methanoperedens</taxon>
    </lineage>
</organism>
<dbReference type="Proteomes" id="UP000050360">
    <property type="component" value="Unassembled WGS sequence"/>
</dbReference>
<protein>
    <submittedName>
        <fullName evidence="1">ATP-dependent DNA helicase</fullName>
    </submittedName>
</protein>
<sequence length="78" mass="8957">MQLSLEKHKKDSKGQLALTEKQTKVIEHMISNGRITSGEIQKMFKISRPAAYKEIKKLIEQNLIQPKGTGRAIYYVIK</sequence>